<gene>
    <name evidence="2" type="ORF">SMN809_LOCUS83401</name>
</gene>
<dbReference type="AlphaFoldDB" id="A0A8S3K1H4"/>
<reference evidence="2" key="1">
    <citation type="submission" date="2021-02" db="EMBL/GenBank/DDBJ databases">
        <authorList>
            <person name="Nowell W R."/>
        </authorList>
    </citation>
    <scope>NUCLEOTIDE SEQUENCE</scope>
</reference>
<dbReference type="EMBL" id="CAJOBI010355354">
    <property type="protein sequence ID" value="CAF5223590.1"/>
    <property type="molecule type" value="Genomic_DNA"/>
</dbReference>
<organism evidence="2 3">
    <name type="scientific">Rotaria magnacalcarata</name>
    <dbReference type="NCBI Taxonomy" id="392030"/>
    <lineage>
        <taxon>Eukaryota</taxon>
        <taxon>Metazoa</taxon>
        <taxon>Spiralia</taxon>
        <taxon>Gnathifera</taxon>
        <taxon>Rotifera</taxon>
        <taxon>Eurotatoria</taxon>
        <taxon>Bdelloidea</taxon>
        <taxon>Philodinida</taxon>
        <taxon>Philodinidae</taxon>
        <taxon>Rotaria</taxon>
    </lineage>
</organism>
<evidence type="ECO:0000313" key="2">
    <source>
        <dbReference type="EMBL" id="CAF5223590.1"/>
    </source>
</evidence>
<comment type="caution">
    <text evidence="2">The sequence shown here is derived from an EMBL/GenBank/DDBJ whole genome shotgun (WGS) entry which is preliminary data.</text>
</comment>
<feature type="non-terminal residue" evidence="2">
    <location>
        <position position="103"/>
    </location>
</feature>
<feature type="non-terminal residue" evidence="2">
    <location>
        <position position="1"/>
    </location>
</feature>
<protein>
    <submittedName>
        <fullName evidence="2">Uncharacterized protein</fullName>
    </submittedName>
</protein>
<dbReference type="Proteomes" id="UP000676336">
    <property type="component" value="Unassembled WGS sequence"/>
</dbReference>
<sequence length="103" mass="11473">QKLFGVDHQTSPFVRDNTSIREQRKSSRKIIANLTTHSADEQQMPSSPPSSVNKLQTQLSVQDTIQRHFCQILKNDSLTVTDNTSITETLLMRENSSSTGGAL</sequence>
<feature type="compositionally biased region" description="Polar residues" evidence="1">
    <location>
        <begin position="33"/>
        <end position="57"/>
    </location>
</feature>
<evidence type="ECO:0000256" key="1">
    <source>
        <dbReference type="SAM" id="MobiDB-lite"/>
    </source>
</evidence>
<evidence type="ECO:0000313" key="3">
    <source>
        <dbReference type="Proteomes" id="UP000676336"/>
    </source>
</evidence>
<proteinExistence type="predicted"/>
<name>A0A8S3K1H4_9BILA</name>
<feature type="region of interest" description="Disordered" evidence="1">
    <location>
        <begin position="1"/>
        <end position="57"/>
    </location>
</feature>
<accession>A0A8S3K1H4</accession>